<evidence type="ECO:0000313" key="5">
    <source>
        <dbReference type="EMBL" id="SMO65897.1"/>
    </source>
</evidence>
<dbReference type="Gene3D" id="2.40.160.50">
    <property type="entry name" value="membrane protein fhac: a member of the omp85/tpsb transporter family"/>
    <property type="match status" value="1"/>
</dbReference>
<dbReference type="Pfam" id="PF01103">
    <property type="entry name" value="Omp85"/>
    <property type="match status" value="1"/>
</dbReference>
<comment type="subcellular location">
    <subcellularLocation>
        <location evidence="1">Membrane</location>
    </subcellularLocation>
</comment>
<feature type="signal peptide" evidence="3">
    <location>
        <begin position="1"/>
        <end position="32"/>
    </location>
</feature>
<protein>
    <submittedName>
        <fullName evidence="5">Surface antigen</fullName>
    </submittedName>
</protein>
<evidence type="ECO:0000256" key="3">
    <source>
        <dbReference type="SAM" id="SignalP"/>
    </source>
</evidence>
<proteinExistence type="predicted"/>
<reference evidence="5 6" key="1">
    <citation type="submission" date="2017-05" db="EMBL/GenBank/DDBJ databases">
        <authorList>
            <person name="Varghese N."/>
            <person name="Submissions S."/>
        </authorList>
    </citation>
    <scope>NUCLEOTIDE SEQUENCE [LARGE SCALE GENOMIC DNA]</scope>
    <source>
        <strain evidence="5 6">DSM 19036</strain>
    </source>
</reference>
<dbReference type="SUPFAM" id="SSF103515">
    <property type="entry name" value="Autotransporter"/>
    <property type="match status" value="1"/>
</dbReference>
<keyword evidence="6" id="KW-1185">Reference proteome</keyword>
<evidence type="ECO:0000259" key="4">
    <source>
        <dbReference type="Pfam" id="PF01103"/>
    </source>
</evidence>
<sequence>MCINGARFVYPQYMIKHTLFFILLLTTIGANAQNANNAISTNNVVGDTAVKKDLIDIAKTLFNIKSRPRTKPGEKKVFFSLLPIGGNVPGGGRALITSTSAGFYLGDRKTTYISNVTFTPYWNLKSRFGLPLRSNLWLNGSDWVIQGDTRFLFYPQSTWGIGSGKEENSMLVNYKYIRFYQSALRRIKPYLYAGLGYNLDYFINVRTDAPGLAAFSGYKTGTGDGENSFSSGISANLIYDTRNNAINPLPGSYLNVSIRNNPSFLGSKTSWQSVYVDARKYISLNTKPHQQNTLAFWTYLWTGLNNDIPYLNLPSIGWDPNNKSGRGIDQNRYRGKGLVYLEAEYRRDITDDGLFGFVVFANATSVTEQDNKFKRLHPAIGTGLRVKFNKASNTNIGVDYGVSKGYKGFTINLGEAF</sequence>
<feature type="domain" description="Bacterial surface antigen (D15)" evidence="4">
    <location>
        <begin position="154"/>
        <end position="417"/>
    </location>
</feature>
<keyword evidence="3" id="KW-0732">Signal</keyword>
<accession>A0A521D2K2</accession>
<dbReference type="GO" id="GO:0019867">
    <property type="term" value="C:outer membrane"/>
    <property type="evidence" value="ECO:0007669"/>
    <property type="project" value="InterPro"/>
</dbReference>
<name>A0A521D2K2_9SPHI</name>
<gene>
    <name evidence="5" type="ORF">SAMN06265348_104419</name>
</gene>
<dbReference type="Proteomes" id="UP000320300">
    <property type="component" value="Unassembled WGS sequence"/>
</dbReference>
<dbReference type="AlphaFoldDB" id="A0A521D2K2"/>
<dbReference type="InterPro" id="IPR000184">
    <property type="entry name" value="Bac_surfAg_D15"/>
</dbReference>
<evidence type="ECO:0000313" key="6">
    <source>
        <dbReference type="Proteomes" id="UP000320300"/>
    </source>
</evidence>
<evidence type="ECO:0000256" key="1">
    <source>
        <dbReference type="ARBA" id="ARBA00004370"/>
    </source>
</evidence>
<organism evidence="5 6">
    <name type="scientific">Pedobacter westerhofensis</name>
    <dbReference type="NCBI Taxonomy" id="425512"/>
    <lineage>
        <taxon>Bacteria</taxon>
        <taxon>Pseudomonadati</taxon>
        <taxon>Bacteroidota</taxon>
        <taxon>Sphingobacteriia</taxon>
        <taxon>Sphingobacteriales</taxon>
        <taxon>Sphingobacteriaceae</taxon>
        <taxon>Pedobacter</taxon>
    </lineage>
</organism>
<feature type="chain" id="PRO_5021843987" evidence="3">
    <location>
        <begin position="33"/>
        <end position="417"/>
    </location>
</feature>
<evidence type="ECO:0000256" key="2">
    <source>
        <dbReference type="ARBA" id="ARBA00023136"/>
    </source>
</evidence>
<keyword evidence="2" id="KW-0472">Membrane</keyword>
<dbReference type="EMBL" id="FXTN01000004">
    <property type="protein sequence ID" value="SMO65897.1"/>
    <property type="molecule type" value="Genomic_DNA"/>
</dbReference>
<dbReference type="InterPro" id="IPR036709">
    <property type="entry name" value="Autotransporte_beta_dom_sf"/>
</dbReference>